<gene>
    <name evidence="4" type="ORF">P9850_15545</name>
    <name evidence="3" type="ORF">PNH38_05840</name>
</gene>
<feature type="coiled-coil region" evidence="1">
    <location>
        <begin position="23"/>
        <end position="64"/>
    </location>
</feature>
<sequence>MKRITMLLTAALAFLFSGCTSSHTDYEGQIRDLKQQIQKQTQAIDDLKQQNEKLTEKAAASDDRVEGNLLQIALAVAQALKEKNMEQLSLYVDSEKGVRFSPYGHVNVKTDLVFTPKQLPSLMESGQTYQFGEFDGSGEPIKMTFGQYFDRFVYDVDFANPQLIGNNVIVGKGNTLQNIQEAYPNSAFVEFHFTGFDQQYDGMDWRSLRLVFEQRSGVWCLVGIVHDQWTA</sequence>
<evidence type="ECO:0000313" key="5">
    <source>
        <dbReference type="Proteomes" id="UP001213979"/>
    </source>
</evidence>
<dbReference type="PROSITE" id="PS51257">
    <property type="entry name" value="PROKAR_LIPOPROTEIN"/>
    <property type="match status" value="1"/>
</dbReference>
<dbReference type="AlphaFoldDB" id="A0ABD5IZJ2"/>
<keyword evidence="1" id="KW-0175">Coiled coil</keyword>
<dbReference type="RefSeq" id="WP_080859645.1">
    <property type="nucleotide sequence ID" value="NZ_JAQOTG010000003.1"/>
</dbReference>
<protein>
    <recommendedName>
        <fullName evidence="7">Lipoprotein</fullName>
    </recommendedName>
</protein>
<evidence type="ECO:0000256" key="1">
    <source>
        <dbReference type="SAM" id="Coils"/>
    </source>
</evidence>
<evidence type="ECO:0008006" key="7">
    <source>
        <dbReference type="Google" id="ProtNLM"/>
    </source>
</evidence>
<accession>A0ABD5IZJ2</accession>
<reference evidence="4 6" key="2">
    <citation type="submission" date="2023-03" db="EMBL/GenBank/DDBJ databases">
        <title>Bacillus Genome Sequencing.</title>
        <authorList>
            <person name="Dunlap C."/>
        </authorList>
    </citation>
    <scope>NUCLEOTIDE SEQUENCE [LARGE SCALE GENOMIC DNA]</scope>
    <source>
        <strain evidence="4 6">NRS-38</strain>
    </source>
</reference>
<dbReference type="Proteomes" id="UP001213979">
    <property type="component" value="Unassembled WGS sequence"/>
</dbReference>
<dbReference type="EMBL" id="JARTLI010000039">
    <property type="protein sequence ID" value="MED5053214.1"/>
    <property type="molecule type" value="Genomic_DNA"/>
</dbReference>
<comment type="caution">
    <text evidence="4">The sequence shown here is derived from an EMBL/GenBank/DDBJ whole genome shotgun (WGS) entry which is preliminary data.</text>
</comment>
<name>A0ABD5IZJ2_9BACL</name>
<evidence type="ECO:0000313" key="6">
    <source>
        <dbReference type="Proteomes" id="UP001339962"/>
    </source>
</evidence>
<proteinExistence type="predicted"/>
<keyword evidence="5" id="KW-1185">Reference proteome</keyword>
<evidence type="ECO:0000313" key="3">
    <source>
        <dbReference type="EMBL" id="MDE8563409.1"/>
    </source>
</evidence>
<dbReference type="Proteomes" id="UP001339962">
    <property type="component" value="Unassembled WGS sequence"/>
</dbReference>
<evidence type="ECO:0000313" key="4">
    <source>
        <dbReference type="EMBL" id="MED5053214.1"/>
    </source>
</evidence>
<feature type="signal peptide" evidence="2">
    <location>
        <begin position="1"/>
        <end position="22"/>
    </location>
</feature>
<reference evidence="3 5" key="1">
    <citation type="submission" date="2023-01" db="EMBL/GenBank/DDBJ databases">
        <title>Genome-based reclassification of Anoxybacillus geothermalis as a later heterotypic synonym of Anoxybacillus rupiensis.</title>
        <authorList>
            <person name="Inan Bektas K."/>
            <person name="Canakci S."/>
            <person name="Belduz A.A."/>
            <person name="Guler H.H."/>
        </authorList>
    </citation>
    <scope>NUCLEOTIDE SEQUENCE [LARGE SCALE GENOMIC DNA]</scope>
    <source>
        <strain evidence="3 5">DSM 17127</strain>
    </source>
</reference>
<evidence type="ECO:0000256" key="2">
    <source>
        <dbReference type="SAM" id="SignalP"/>
    </source>
</evidence>
<dbReference type="EMBL" id="JAQOTG010000003">
    <property type="protein sequence ID" value="MDE8563409.1"/>
    <property type="molecule type" value="Genomic_DNA"/>
</dbReference>
<feature type="chain" id="PRO_5044726378" description="Lipoprotein" evidence="2">
    <location>
        <begin position="23"/>
        <end position="231"/>
    </location>
</feature>
<organism evidence="4 6">
    <name type="scientific">Anoxybacteroides rupiense</name>
    <dbReference type="NCBI Taxonomy" id="311460"/>
    <lineage>
        <taxon>Bacteria</taxon>
        <taxon>Bacillati</taxon>
        <taxon>Bacillota</taxon>
        <taxon>Bacilli</taxon>
        <taxon>Bacillales</taxon>
        <taxon>Anoxybacillaceae</taxon>
        <taxon>Anoxybacteroides</taxon>
    </lineage>
</organism>
<keyword evidence="2" id="KW-0732">Signal</keyword>